<dbReference type="PANTHER" id="PTHR33885">
    <property type="entry name" value="PHAGE SHOCK PROTEIN C"/>
    <property type="match status" value="1"/>
</dbReference>
<evidence type="ECO:0000259" key="7">
    <source>
        <dbReference type="Pfam" id="PF04024"/>
    </source>
</evidence>
<dbReference type="InterPro" id="IPR052027">
    <property type="entry name" value="PspC"/>
</dbReference>
<keyword evidence="2" id="KW-1003">Cell membrane</keyword>
<evidence type="ECO:0000256" key="2">
    <source>
        <dbReference type="ARBA" id="ARBA00022475"/>
    </source>
</evidence>
<dbReference type="Pfam" id="PF04024">
    <property type="entry name" value="PspC"/>
    <property type="match status" value="1"/>
</dbReference>
<evidence type="ECO:0000256" key="5">
    <source>
        <dbReference type="ARBA" id="ARBA00023136"/>
    </source>
</evidence>
<evidence type="ECO:0000256" key="4">
    <source>
        <dbReference type="ARBA" id="ARBA00022989"/>
    </source>
</evidence>
<dbReference type="InterPro" id="IPR007168">
    <property type="entry name" value="Phageshock_PspC_N"/>
</dbReference>
<organism evidence="8 9">
    <name type="scientific">Yersinia pestis bv. Antiqua (strain Antiqua)</name>
    <dbReference type="NCBI Taxonomy" id="360102"/>
    <lineage>
        <taxon>Bacteria</taxon>
        <taxon>Pseudomonadati</taxon>
        <taxon>Pseudomonadota</taxon>
        <taxon>Gammaproteobacteria</taxon>
        <taxon>Enterobacterales</taxon>
        <taxon>Yersiniaceae</taxon>
        <taxon>Yersinia</taxon>
    </lineage>
</organism>
<proteinExistence type="predicted"/>
<keyword evidence="5 6" id="KW-0472">Membrane</keyword>
<evidence type="ECO:0000256" key="3">
    <source>
        <dbReference type="ARBA" id="ARBA00022692"/>
    </source>
</evidence>
<feature type="transmembrane region" description="Helical" evidence="6">
    <location>
        <begin position="39"/>
        <end position="64"/>
    </location>
</feature>
<dbReference type="RefSeq" id="WP_002210977.1">
    <property type="nucleotide sequence ID" value="NC_008150.1"/>
</dbReference>
<dbReference type="Proteomes" id="UP000001971">
    <property type="component" value="Chromosome"/>
</dbReference>
<reference evidence="8 9" key="1">
    <citation type="journal article" date="2006" name="J. Bacteriol.">
        <title>Complete genome sequence of Yersinia pestis strains Antiqua and Nepal516: evidence of gene reduction in an emerging pathogen.</title>
        <authorList>
            <person name="Chain P.S."/>
            <person name="Hu P."/>
            <person name="Malfatti S.A."/>
            <person name="Radnedge L."/>
            <person name="Larimer F."/>
            <person name="Vergez L.M."/>
            <person name="Worsham P."/>
            <person name="Chu M.C."/>
            <person name="Andersen G.L."/>
        </authorList>
    </citation>
    <scope>NUCLEOTIDE SEQUENCE [LARGE SCALE GENOMIC DNA]</scope>
    <source>
        <strain evidence="8 9">Antiqua</strain>
    </source>
</reference>
<comment type="subcellular location">
    <subcellularLocation>
        <location evidence="1">Cell membrane</location>
        <topology evidence="1">Single-pass membrane protein</topology>
    </subcellularLocation>
</comment>
<dbReference type="InterPro" id="IPR014320">
    <property type="entry name" value="Phageshock_PspC"/>
</dbReference>
<sequence>MANVLGSKKLYRVPEEGMIKGVCAGLAHYFDIPVRLVRVIMVLSLFFGLFVFTVAAYIILAFMLEPVSAASVTNDNDVTPRQLLDQLQHELAQGEQQLRQVERYVTSDTFGVRSRFRQL</sequence>
<protein>
    <submittedName>
        <fullName evidence="8">Phage shock protein C</fullName>
    </submittedName>
</protein>
<dbReference type="KEGG" id="ypa:YPA_1699"/>
<gene>
    <name evidence="8" type="ordered locus">YPA_1699</name>
</gene>
<dbReference type="AlphaFoldDB" id="A0A0E1NPU1"/>
<dbReference type="NCBIfam" id="TIGR02978">
    <property type="entry name" value="phageshock_pspC"/>
    <property type="match status" value="1"/>
</dbReference>
<dbReference type="PANTHER" id="PTHR33885:SF3">
    <property type="entry name" value="PHAGE SHOCK PROTEIN C"/>
    <property type="match status" value="1"/>
</dbReference>
<accession>A0A0E1NPU1</accession>
<evidence type="ECO:0000256" key="1">
    <source>
        <dbReference type="ARBA" id="ARBA00004162"/>
    </source>
</evidence>
<dbReference type="PATRIC" id="fig|360102.15.peg.295"/>
<evidence type="ECO:0000256" key="6">
    <source>
        <dbReference type="SAM" id="Phobius"/>
    </source>
</evidence>
<dbReference type="HOGENOM" id="CLU_137949_2_0_6"/>
<feature type="domain" description="Phage shock protein PspC N-terminal" evidence="7">
    <location>
        <begin position="8"/>
        <end position="65"/>
    </location>
</feature>
<dbReference type="GeneID" id="57976324"/>
<evidence type="ECO:0000313" key="8">
    <source>
        <dbReference type="EMBL" id="ABG13665.1"/>
    </source>
</evidence>
<name>A0A0E1NPU1_YERPA</name>
<evidence type="ECO:0000313" key="9">
    <source>
        <dbReference type="Proteomes" id="UP000001971"/>
    </source>
</evidence>
<dbReference type="EMBL" id="CP000308">
    <property type="protein sequence ID" value="ABG13665.1"/>
    <property type="molecule type" value="Genomic_DNA"/>
</dbReference>
<keyword evidence="4 6" id="KW-1133">Transmembrane helix</keyword>
<dbReference type="GO" id="GO:0005886">
    <property type="term" value="C:plasma membrane"/>
    <property type="evidence" value="ECO:0007669"/>
    <property type="project" value="UniProtKB-SubCell"/>
</dbReference>
<dbReference type="NCBIfam" id="NF007973">
    <property type="entry name" value="PRK10697.1"/>
    <property type="match status" value="1"/>
</dbReference>
<keyword evidence="3 6" id="KW-0812">Transmembrane</keyword>